<comment type="caution">
    <text evidence="4">The sequence shown here is derived from an EMBL/GenBank/DDBJ whole genome shotgun (WGS) entry which is preliminary data.</text>
</comment>
<dbReference type="InterPro" id="IPR029058">
    <property type="entry name" value="AB_hydrolase_fold"/>
</dbReference>
<keyword evidence="5" id="KW-1185">Reference proteome</keyword>
<protein>
    <submittedName>
        <fullName evidence="4">Carboxylesterase family protein</fullName>
    </submittedName>
</protein>
<sequence>MGATAPTASSGATAPTASSGATAPTAPAGATTPSAPVAAIHAYDPVLFQPVVDGEVLAAEPLASLAAGAAREVDLLVCHTSEETTFLHAVGAIREVATEPELAFFAAALGLPDPDRVLDGYRTLMPQSPPLDRYLALFGDARFAEYTTRLAEQHARAGGRAYASRFTRRRDGARPWHTADIPFAFGNLDAVGAAFLIGGAPDAEDRALSTRMQQAWASFATTGDPGWPPLSADATPVRQWAVPTDHLTSDETSPLRELWRDVPYDVLRPRTLRV</sequence>
<evidence type="ECO:0000313" key="5">
    <source>
        <dbReference type="Proteomes" id="UP000642284"/>
    </source>
</evidence>
<evidence type="ECO:0000259" key="3">
    <source>
        <dbReference type="Pfam" id="PF00135"/>
    </source>
</evidence>
<proteinExistence type="predicted"/>
<dbReference type="SUPFAM" id="SSF53474">
    <property type="entry name" value="alpha/beta-Hydrolases"/>
    <property type="match status" value="1"/>
</dbReference>
<dbReference type="PANTHER" id="PTHR43918:SF4">
    <property type="entry name" value="CARBOXYLIC ESTER HYDROLASE"/>
    <property type="match status" value="1"/>
</dbReference>
<feature type="domain" description="Carboxylesterase type B" evidence="3">
    <location>
        <begin position="43"/>
        <end position="226"/>
    </location>
</feature>
<dbReference type="Pfam" id="PF00135">
    <property type="entry name" value="COesterase"/>
    <property type="match status" value="1"/>
</dbReference>
<dbReference type="Proteomes" id="UP000642284">
    <property type="component" value="Unassembled WGS sequence"/>
</dbReference>
<dbReference type="PANTHER" id="PTHR43918">
    <property type="entry name" value="ACETYLCHOLINESTERASE"/>
    <property type="match status" value="1"/>
</dbReference>
<evidence type="ECO:0000313" key="4">
    <source>
        <dbReference type="EMBL" id="MBC9716387.1"/>
    </source>
</evidence>
<feature type="region of interest" description="Disordered" evidence="2">
    <location>
        <begin position="1"/>
        <end position="31"/>
    </location>
</feature>
<evidence type="ECO:0000256" key="1">
    <source>
        <dbReference type="ARBA" id="ARBA00022801"/>
    </source>
</evidence>
<dbReference type="InterPro" id="IPR002018">
    <property type="entry name" value="CarbesteraseB"/>
</dbReference>
<name>A0ABR7SN27_9ACTN</name>
<dbReference type="EMBL" id="JACTVJ010000014">
    <property type="protein sequence ID" value="MBC9716387.1"/>
    <property type="molecule type" value="Genomic_DNA"/>
</dbReference>
<accession>A0ABR7SN27</accession>
<keyword evidence="1" id="KW-0378">Hydrolase</keyword>
<dbReference type="Gene3D" id="3.40.50.1820">
    <property type="entry name" value="alpha/beta hydrolase"/>
    <property type="match status" value="1"/>
</dbReference>
<reference evidence="4 5" key="1">
    <citation type="submission" date="2020-08" db="EMBL/GenBank/DDBJ databases">
        <title>Genemic of Streptomyces polyaspartic.</title>
        <authorList>
            <person name="Liu W."/>
        </authorList>
    </citation>
    <scope>NUCLEOTIDE SEQUENCE [LARGE SCALE GENOMIC DNA]</scope>
    <source>
        <strain evidence="4 5">TRM66268-LWL</strain>
    </source>
</reference>
<evidence type="ECO:0000256" key="2">
    <source>
        <dbReference type="SAM" id="MobiDB-lite"/>
    </source>
</evidence>
<dbReference type="InterPro" id="IPR050654">
    <property type="entry name" value="AChE-related_enzymes"/>
</dbReference>
<gene>
    <name evidence="4" type="ORF">H9Y04_28015</name>
</gene>
<organism evidence="4 5">
    <name type="scientific">Streptomyces polyasparticus</name>
    <dbReference type="NCBI Taxonomy" id="2767826"/>
    <lineage>
        <taxon>Bacteria</taxon>
        <taxon>Bacillati</taxon>
        <taxon>Actinomycetota</taxon>
        <taxon>Actinomycetes</taxon>
        <taxon>Kitasatosporales</taxon>
        <taxon>Streptomycetaceae</taxon>
        <taxon>Streptomyces</taxon>
    </lineage>
</organism>